<proteinExistence type="predicted"/>
<name>A0A6M3KCX8_9ZZZZ</name>
<reference evidence="1" key="1">
    <citation type="submission" date="2020-03" db="EMBL/GenBank/DDBJ databases">
        <title>The deep terrestrial virosphere.</title>
        <authorList>
            <person name="Holmfeldt K."/>
            <person name="Nilsson E."/>
            <person name="Simone D."/>
            <person name="Lopez-Fernandez M."/>
            <person name="Wu X."/>
            <person name="de Brujin I."/>
            <person name="Lundin D."/>
            <person name="Andersson A."/>
            <person name="Bertilsson S."/>
            <person name="Dopson M."/>
        </authorList>
    </citation>
    <scope>NUCLEOTIDE SEQUENCE</scope>
    <source>
        <strain evidence="1">MM415A00834</strain>
    </source>
</reference>
<sequence>MLREDYLNQIRGLSPGALRLYKSSLPQRLKTLDESTRNNVINQLKNIPEFADLYSSGISTPQPVQQPQVPERRSFGQKALSTFNAPFEWVERNISKPFATAVTAPFTPELEGGQLPGETAWDYERRQYEQWKEPEFTMPWGGKFRPTKGIIEALPWFAIPQIGMVGKAGQAGKLAGQLGKAATKGTGIAGALGKTGKAGEVVGTALEYSPWGLTEKAAIKALGLGGKAVKGLIPKAKEGVAKRVDIPPPTEPPIGKQFGFEMPDLPNKISERPDVERFVAPTTELIEESKIRPDWQRRFAQWGGGKPILKNVIAAVGGPAATVTRNVGDTVARSRIVWEEVVKVLGTKGNTELAGLGAIAQDDLRLFTTHFKTGLTKDIQPKVGWEGASRHILDIAQHPNRYVLNKAQSAYIKKHHEISDWVKEGLKEAGIDVKELEFDEFSHWVHRVVTSRNIEGALKELRRGSGRLGAKASYQKQRFYEEAAEALKEGVVYEPSLYVTQNLYIQAAARQIAGKRVAAMIEPLSRSTSLFTLPKTIKLVNEALRKMPVKEASLKSLERDMPITAEKLRRALALKDWDVRYAALKEIRADLADFIPTSEEKLYMSVEKLTTQKVAAENAVKALQRAIRGETIPTSTVKAIEKVLPDVKGKLREVTKVVLDDLVAAGKEAAKYPIELPTGPVFRTLPILKERLANLEKLLKASPKNAELYKTVVSLRKQVAFAKYRLLSQGKSIEFTKSPVSILTVKRKVALQELIEQIRGKPFETKTATGKRIVKFEGGILKDLWEQEAKAKQLRTKVQEKVAQPIMGVEATIQHPAFQGKIYPIQVAEDVEKFFADRGFKPLMTAAIASGVLRTLVATADFSGMFIQGLPILFRFPKIWAEGAGMSFKTFAKPQVYKEYLVKEKSSLQEFGHYGGYIGGFEYTESMPQIQKGLEIISNKLGMQGAGTRKTVGQTYGRFEASFGSFGDVARNNLWKALKKGAKTESDLFEIARHINLLTGVMSSKGLGLGKNQRDFEQAFLMFAPRYTRAGFALISDIFKGGWTGDQTRKAMAAMLAGGFAFYNGICAAMGQKPNLDWGTGKFMTVEIQDPLTGDIRNVGVGGMMTSLIRFSADVTASMLSEGQNEPLDFKKLNRFDNPFIHFMYGKSAPLVGLVDGLVSGKDYFGAPFENVDDYANFISSKILPISIQGTLEDIHSKQKPSIVGVVTEQLGLRVFPQSVGERRADERDKIAQEKYGMSWDEVATNPDLGELYQEKLERANPILQDLNLEVDESQIKTARGEGLVWNAWRKEGTEIEEFHTKANQRAADKFKEDADGVAFRESVEDNANTRRAAYAMREQRPEYVEIYQFFNEPISEKALAQTNQKDLARREYYKMMYAPEMYDEFGTYRFDLADKIEDFIIQKYGQETLTYIEDFMGVKREDEPNAVRALQQVKNILKPYWDIETQVWSSLPTQLQEISKEIEIAGRTDKVKERRMLARYPQIVWARLMIARERKRLKQSSPEMAQALQVFYSY</sequence>
<organism evidence="1">
    <name type="scientific">viral metagenome</name>
    <dbReference type="NCBI Taxonomy" id="1070528"/>
    <lineage>
        <taxon>unclassified sequences</taxon>
        <taxon>metagenomes</taxon>
        <taxon>organismal metagenomes</taxon>
    </lineage>
</organism>
<dbReference type="EMBL" id="MT142393">
    <property type="protein sequence ID" value="QJA79753.1"/>
    <property type="molecule type" value="Genomic_DNA"/>
</dbReference>
<evidence type="ECO:0000313" key="1">
    <source>
        <dbReference type="EMBL" id="QJA79753.1"/>
    </source>
</evidence>
<protein>
    <submittedName>
        <fullName evidence="1">Uncharacterized protein</fullName>
    </submittedName>
</protein>
<gene>
    <name evidence="1" type="ORF">MM415A00834_0011</name>
</gene>
<accession>A0A6M3KCX8</accession>